<evidence type="ECO:0000313" key="3">
    <source>
        <dbReference type="Proteomes" id="UP000824120"/>
    </source>
</evidence>
<gene>
    <name evidence="2" type="ORF">H5410_060158</name>
</gene>
<proteinExistence type="predicted"/>
<accession>A0A9J5W568</accession>
<dbReference type="Proteomes" id="UP000824120">
    <property type="component" value="Chromosome 12"/>
</dbReference>
<organism evidence="2 3">
    <name type="scientific">Solanum commersonii</name>
    <name type="common">Commerson's wild potato</name>
    <name type="synonym">Commerson's nightshade</name>
    <dbReference type="NCBI Taxonomy" id="4109"/>
    <lineage>
        <taxon>Eukaryota</taxon>
        <taxon>Viridiplantae</taxon>
        <taxon>Streptophyta</taxon>
        <taxon>Embryophyta</taxon>
        <taxon>Tracheophyta</taxon>
        <taxon>Spermatophyta</taxon>
        <taxon>Magnoliopsida</taxon>
        <taxon>eudicotyledons</taxon>
        <taxon>Gunneridae</taxon>
        <taxon>Pentapetalae</taxon>
        <taxon>asterids</taxon>
        <taxon>lamiids</taxon>
        <taxon>Solanales</taxon>
        <taxon>Solanaceae</taxon>
        <taxon>Solanoideae</taxon>
        <taxon>Solaneae</taxon>
        <taxon>Solanum</taxon>
    </lineage>
</organism>
<name>A0A9J5W568_SOLCO</name>
<keyword evidence="3" id="KW-1185">Reference proteome</keyword>
<sequence length="97" mass="10405">MPHAQHRGVLPRGEDPRPTSRRVPSPALKASSPEASPLARSRGSAGTTPGLEASCPKARTPARPRVVHPRGDAPRPALRRSVPRTNWLLSSGLNERP</sequence>
<comment type="caution">
    <text evidence="2">The sequence shown here is derived from an EMBL/GenBank/DDBJ whole genome shotgun (WGS) entry which is preliminary data.</text>
</comment>
<feature type="compositionally biased region" description="Polar residues" evidence="1">
    <location>
        <begin position="83"/>
        <end position="97"/>
    </location>
</feature>
<evidence type="ECO:0000313" key="2">
    <source>
        <dbReference type="EMBL" id="KAG5570392.1"/>
    </source>
</evidence>
<reference evidence="2 3" key="1">
    <citation type="submission" date="2020-09" db="EMBL/GenBank/DDBJ databases">
        <title>De no assembly of potato wild relative species, Solanum commersonii.</title>
        <authorList>
            <person name="Cho K."/>
        </authorList>
    </citation>
    <scope>NUCLEOTIDE SEQUENCE [LARGE SCALE GENOMIC DNA]</scope>
    <source>
        <strain evidence="2">LZ3.2</strain>
        <tissue evidence="2">Leaf</tissue>
    </source>
</reference>
<dbReference type="EMBL" id="JACXVP010000012">
    <property type="protein sequence ID" value="KAG5570392.1"/>
    <property type="molecule type" value="Genomic_DNA"/>
</dbReference>
<feature type="region of interest" description="Disordered" evidence="1">
    <location>
        <begin position="1"/>
        <end position="97"/>
    </location>
</feature>
<dbReference type="AlphaFoldDB" id="A0A9J5W568"/>
<protein>
    <submittedName>
        <fullName evidence="2">Uncharacterized protein</fullName>
    </submittedName>
</protein>
<evidence type="ECO:0000256" key="1">
    <source>
        <dbReference type="SAM" id="MobiDB-lite"/>
    </source>
</evidence>